<dbReference type="STRING" id="29529.SAMN04488122_6574"/>
<feature type="chain" id="PRO_5011749830" description="alpha-L-fucosidase" evidence="7">
    <location>
        <begin position="23"/>
        <end position="598"/>
    </location>
</feature>
<evidence type="ECO:0000256" key="2">
    <source>
        <dbReference type="ARBA" id="ARBA00007951"/>
    </source>
</evidence>
<evidence type="ECO:0000313" key="9">
    <source>
        <dbReference type="EMBL" id="SEW56151.1"/>
    </source>
</evidence>
<keyword evidence="5" id="KW-0378">Hydrolase</keyword>
<dbReference type="InterPro" id="IPR000933">
    <property type="entry name" value="Glyco_hydro_29"/>
</dbReference>
<dbReference type="SUPFAM" id="SSF51445">
    <property type="entry name" value="(Trans)glycosidases"/>
    <property type="match status" value="1"/>
</dbReference>
<evidence type="ECO:0000256" key="4">
    <source>
        <dbReference type="ARBA" id="ARBA00022729"/>
    </source>
</evidence>
<dbReference type="GO" id="GO:0005764">
    <property type="term" value="C:lysosome"/>
    <property type="evidence" value="ECO:0007669"/>
    <property type="project" value="TreeGrafter"/>
</dbReference>
<dbReference type="Gene3D" id="2.60.40.1180">
    <property type="entry name" value="Golgi alpha-mannosidase II"/>
    <property type="match status" value="1"/>
</dbReference>
<dbReference type="AlphaFoldDB" id="A0A1I0SDN0"/>
<dbReference type="EMBL" id="FOJG01000002">
    <property type="protein sequence ID" value="SEW56151.1"/>
    <property type="molecule type" value="Genomic_DNA"/>
</dbReference>
<evidence type="ECO:0000256" key="5">
    <source>
        <dbReference type="ARBA" id="ARBA00022801"/>
    </source>
</evidence>
<dbReference type="InterPro" id="IPR016286">
    <property type="entry name" value="FUC_metazoa-typ"/>
</dbReference>
<dbReference type="EC" id="3.2.1.51" evidence="3"/>
<dbReference type="GO" id="GO:0004560">
    <property type="term" value="F:alpha-L-fucosidase activity"/>
    <property type="evidence" value="ECO:0007669"/>
    <property type="project" value="InterPro"/>
</dbReference>
<dbReference type="Proteomes" id="UP000199310">
    <property type="component" value="Unassembled WGS sequence"/>
</dbReference>
<proteinExistence type="inferred from homology"/>
<dbReference type="PANTHER" id="PTHR10030">
    <property type="entry name" value="ALPHA-L-FUCOSIDASE"/>
    <property type="match status" value="1"/>
</dbReference>
<dbReference type="Gene3D" id="3.20.20.80">
    <property type="entry name" value="Glycosidases"/>
    <property type="match status" value="1"/>
</dbReference>
<keyword evidence="6" id="KW-0326">Glycosidase</keyword>
<dbReference type="RefSeq" id="WP_089903550.1">
    <property type="nucleotide sequence ID" value="NZ_FOJG01000002.1"/>
</dbReference>
<protein>
    <recommendedName>
        <fullName evidence="3">alpha-L-fucosidase</fullName>
        <ecNumber evidence="3">3.2.1.51</ecNumber>
    </recommendedName>
</protein>
<dbReference type="OrthoDB" id="107551at2"/>
<dbReference type="InterPro" id="IPR013780">
    <property type="entry name" value="Glyco_hydro_b"/>
</dbReference>
<sequence length="598" mass="67018">MFHRIPTLLLLLCLLTSLNGYAQDMPDMWNKGAANNKLHPGLKWFGEAKFGLFIHWGLYSQLGGRWKDSSYYGSGEWIMNRAKAPAAEYAKVAQTFNPTGFSAEEWTETARESGIKYMVITAKHHEGFSMFDSKVTDFDIVDASPYKKDPMKALAAACRDKGIQFGFYYSQFLDWHEPNGGGNNWDFKNKDKDYQQYYRTKSIPQLKELLTNYGPLGLVWFDMPGGLTADQTKQMIDSLRLLQPGCLFSSRVGHDLGDYRDFGDSEVPPVPISGAWESIYTHNDSWGYIRHDLNFKSPTEIIRLLGNVASKGGNLMLNVGPDGNGKWPVYSVEYLKATGKWLKIYGESIYGTTWGLIPAQPWGVTTSKPGQLFLHVWQMPANRQLRIPGLTAKVKTVKILGTDKALVWKQLPEETIIQLPVTLPDTRSTVLQVVYSGQQTDLSQLRTQTVSSEYPQAEIPAVWAVFNGAAQSKLFTYSHYFGDWKHDNCITGMTTPDDAIVFPLEIQDAGDYKVILDYACEPGSASQQGLVTVGGQQLPFLTLVTGSYDSHKPMNFIQHAVGILHIDKAGKHNLTVKPVSGNKSELCWLRKIILQPVK</sequence>
<dbReference type="PRINTS" id="PR00741">
    <property type="entry name" value="GLHYDRLASE29"/>
</dbReference>
<feature type="domain" description="Glycoside hydrolase family 29 N-terminal" evidence="8">
    <location>
        <begin position="34"/>
        <end position="347"/>
    </location>
</feature>
<comment type="function">
    <text evidence="1">Alpha-L-fucosidase is responsible for hydrolyzing the alpha-1,6-linked fucose joined to the reducing-end N-acetylglucosamine of the carbohydrate moieties of glycoproteins.</text>
</comment>
<dbReference type="InterPro" id="IPR057739">
    <property type="entry name" value="Glyco_hydro_29_N"/>
</dbReference>
<evidence type="ECO:0000256" key="3">
    <source>
        <dbReference type="ARBA" id="ARBA00012662"/>
    </source>
</evidence>
<comment type="similarity">
    <text evidence="2">Belongs to the glycosyl hydrolase 29 family.</text>
</comment>
<evidence type="ECO:0000256" key="7">
    <source>
        <dbReference type="SAM" id="SignalP"/>
    </source>
</evidence>
<dbReference type="PANTHER" id="PTHR10030:SF37">
    <property type="entry name" value="ALPHA-L-FUCOSIDASE-RELATED"/>
    <property type="match status" value="1"/>
</dbReference>
<accession>A0A1I0SDN0</accession>
<evidence type="ECO:0000256" key="6">
    <source>
        <dbReference type="ARBA" id="ARBA00023295"/>
    </source>
</evidence>
<keyword evidence="10" id="KW-1185">Reference proteome</keyword>
<evidence type="ECO:0000256" key="1">
    <source>
        <dbReference type="ARBA" id="ARBA00004071"/>
    </source>
</evidence>
<evidence type="ECO:0000259" key="8">
    <source>
        <dbReference type="Pfam" id="PF01120"/>
    </source>
</evidence>
<dbReference type="GO" id="GO:0016139">
    <property type="term" value="P:glycoside catabolic process"/>
    <property type="evidence" value="ECO:0007669"/>
    <property type="project" value="TreeGrafter"/>
</dbReference>
<dbReference type="Pfam" id="PF01120">
    <property type="entry name" value="Alpha_L_fucos"/>
    <property type="match status" value="1"/>
</dbReference>
<dbReference type="SMART" id="SM00812">
    <property type="entry name" value="Alpha_L_fucos"/>
    <property type="match status" value="1"/>
</dbReference>
<dbReference type="InterPro" id="IPR017853">
    <property type="entry name" value="GH"/>
</dbReference>
<reference evidence="10" key="1">
    <citation type="submission" date="2016-10" db="EMBL/GenBank/DDBJ databases">
        <authorList>
            <person name="Varghese N."/>
            <person name="Submissions S."/>
        </authorList>
    </citation>
    <scope>NUCLEOTIDE SEQUENCE [LARGE SCALE GENOMIC DNA]</scope>
    <source>
        <strain evidence="10">DSM 3695</strain>
    </source>
</reference>
<organism evidence="9 10">
    <name type="scientific">Chitinophaga arvensicola</name>
    <dbReference type="NCBI Taxonomy" id="29529"/>
    <lineage>
        <taxon>Bacteria</taxon>
        <taxon>Pseudomonadati</taxon>
        <taxon>Bacteroidota</taxon>
        <taxon>Chitinophagia</taxon>
        <taxon>Chitinophagales</taxon>
        <taxon>Chitinophagaceae</taxon>
        <taxon>Chitinophaga</taxon>
    </lineage>
</organism>
<feature type="signal peptide" evidence="7">
    <location>
        <begin position="1"/>
        <end position="22"/>
    </location>
</feature>
<dbReference type="GO" id="GO:0006004">
    <property type="term" value="P:fucose metabolic process"/>
    <property type="evidence" value="ECO:0007669"/>
    <property type="project" value="InterPro"/>
</dbReference>
<keyword evidence="4 7" id="KW-0732">Signal</keyword>
<gene>
    <name evidence="9" type="ORF">SAMN04488122_6574</name>
</gene>
<name>A0A1I0SDN0_9BACT</name>
<evidence type="ECO:0000313" key="10">
    <source>
        <dbReference type="Proteomes" id="UP000199310"/>
    </source>
</evidence>